<sequence>MKSSQNTGRDADEYSTTCQPATCERAGSAEDVDNGDRLRGPFLIDVAVKHKLHWVPYDVPNCQVKKEMERYGKVSDITRDFFREKGFEAVESNTRFVLLTLQEGYTVDSLPHEIRLEGCKVIVVVPGRAPLCLRCRRKGHIRRDCRVPRCTDCHWYGHERDDCVKTYASIARDRKSEDNSDYVMDDAEAEEAVGGSPPAALTRTELSGASKPDDDGDPDAATPSQDPEATEQVQVMASEGTKEQLDDQQAYRERGAEATTEGQPGHDNSNGGADDSKDVDMDSSLTGKRPAVAPKKELVQRNRVFRRKTVAEKTRCEFTITPVF</sequence>
<reference evidence="1 2" key="1">
    <citation type="journal article" date="2020" name="Cell">
        <title>Large-Scale Comparative Analyses of Tick Genomes Elucidate Their Genetic Diversity and Vector Capacities.</title>
        <authorList>
            <consortium name="Tick Genome and Microbiome Consortium (TIGMIC)"/>
            <person name="Jia N."/>
            <person name="Wang J."/>
            <person name="Shi W."/>
            <person name="Du L."/>
            <person name="Sun Y."/>
            <person name="Zhan W."/>
            <person name="Jiang J.F."/>
            <person name="Wang Q."/>
            <person name="Zhang B."/>
            <person name="Ji P."/>
            <person name="Bell-Sakyi L."/>
            <person name="Cui X.M."/>
            <person name="Yuan T.T."/>
            <person name="Jiang B.G."/>
            <person name="Yang W.F."/>
            <person name="Lam T.T."/>
            <person name="Chang Q.C."/>
            <person name="Ding S.J."/>
            <person name="Wang X.J."/>
            <person name="Zhu J.G."/>
            <person name="Ruan X.D."/>
            <person name="Zhao L."/>
            <person name="Wei J.T."/>
            <person name="Ye R.Z."/>
            <person name="Que T.C."/>
            <person name="Du C.H."/>
            <person name="Zhou Y.H."/>
            <person name="Cheng J.X."/>
            <person name="Dai P.F."/>
            <person name="Guo W.B."/>
            <person name="Han X.H."/>
            <person name="Huang E.J."/>
            <person name="Li L.F."/>
            <person name="Wei W."/>
            <person name="Gao Y.C."/>
            <person name="Liu J.Z."/>
            <person name="Shao H.Z."/>
            <person name="Wang X."/>
            <person name="Wang C.C."/>
            <person name="Yang T.C."/>
            <person name="Huo Q.B."/>
            <person name="Li W."/>
            <person name="Chen H.Y."/>
            <person name="Chen S.E."/>
            <person name="Zhou L.G."/>
            <person name="Ni X.B."/>
            <person name="Tian J.H."/>
            <person name="Sheng Y."/>
            <person name="Liu T."/>
            <person name="Pan Y.S."/>
            <person name="Xia L.Y."/>
            <person name="Li J."/>
            <person name="Zhao F."/>
            <person name="Cao W.C."/>
        </authorList>
    </citation>
    <scope>NUCLEOTIDE SEQUENCE [LARGE SCALE GENOMIC DNA]</scope>
    <source>
        <strain evidence="1">Iper-2018</strain>
    </source>
</reference>
<name>A0AC60PZ24_IXOPE</name>
<dbReference type="EMBL" id="JABSTQ010009706">
    <property type="protein sequence ID" value="KAG0426562.1"/>
    <property type="molecule type" value="Genomic_DNA"/>
</dbReference>
<gene>
    <name evidence="1" type="ORF">HPB47_026334</name>
</gene>
<keyword evidence="2" id="KW-1185">Reference proteome</keyword>
<protein>
    <submittedName>
        <fullName evidence="1">Uncharacterized protein</fullName>
    </submittedName>
</protein>
<dbReference type="Proteomes" id="UP000805193">
    <property type="component" value="Unassembled WGS sequence"/>
</dbReference>
<proteinExistence type="predicted"/>
<evidence type="ECO:0000313" key="1">
    <source>
        <dbReference type="EMBL" id="KAG0426562.1"/>
    </source>
</evidence>
<evidence type="ECO:0000313" key="2">
    <source>
        <dbReference type="Proteomes" id="UP000805193"/>
    </source>
</evidence>
<organism evidence="1 2">
    <name type="scientific">Ixodes persulcatus</name>
    <name type="common">Taiga tick</name>
    <dbReference type="NCBI Taxonomy" id="34615"/>
    <lineage>
        <taxon>Eukaryota</taxon>
        <taxon>Metazoa</taxon>
        <taxon>Ecdysozoa</taxon>
        <taxon>Arthropoda</taxon>
        <taxon>Chelicerata</taxon>
        <taxon>Arachnida</taxon>
        <taxon>Acari</taxon>
        <taxon>Parasitiformes</taxon>
        <taxon>Ixodida</taxon>
        <taxon>Ixodoidea</taxon>
        <taxon>Ixodidae</taxon>
        <taxon>Ixodinae</taxon>
        <taxon>Ixodes</taxon>
    </lineage>
</organism>
<accession>A0AC60PZ24</accession>
<comment type="caution">
    <text evidence="1">The sequence shown here is derived from an EMBL/GenBank/DDBJ whole genome shotgun (WGS) entry which is preliminary data.</text>
</comment>